<organism evidence="4 5">
    <name type="scientific">Candidatus Jidaibacter acanthamoebae</name>
    <dbReference type="NCBI Taxonomy" id="86105"/>
    <lineage>
        <taxon>Bacteria</taxon>
        <taxon>Pseudomonadati</taxon>
        <taxon>Pseudomonadota</taxon>
        <taxon>Alphaproteobacteria</taxon>
        <taxon>Rickettsiales</taxon>
        <taxon>Candidatus Midichloriaceae</taxon>
        <taxon>Candidatus Jidaibacter</taxon>
    </lineage>
</organism>
<dbReference type="CDD" id="cd00093">
    <property type="entry name" value="HTH_XRE"/>
    <property type="match status" value="1"/>
</dbReference>
<proteinExistence type="predicted"/>
<dbReference type="InterPro" id="IPR010982">
    <property type="entry name" value="Lambda_DNA-bd_dom_sf"/>
</dbReference>
<dbReference type="Proteomes" id="UP000031258">
    <property type="component" value="Unassembled WGS sequence"/>
</dbReference>
<dbReference type="Gene3D" id="3.40.50.2300">
    <property type="match status" value="1"/>
</dbReference>
<sequence length="227" mass="26553">MSLEINNLDKFLGKKVRNFRVKMRWPLKKLASELNISIQQVQRYEQGINKISASLLYEIAKIFNAQITCFFEGFEAENSVVEEKKTHFNVLLVEDNLQDEFLIRKALEDFPEQITIYTIHSGQQALEYFRDSNEEGKSQFPKPDLILLDIYLPGMKGFDILKDIKKRPIYRDIPVIMLTSNVSSEDVLSSYHLQASGFIRKSFSFEEFKDQFHKAFTYWTKTVTLPS</sequence>
<dbReference type="PROSITE" id="PS50110">
    <property type="entry name" value="RESPONSE_REGULATORY"/>
    <property type="match status" value="1"/>
</dbReference>
<dbReference type="Pfam" id="PF00072">
    <property type="entry name" value="Response_reg"/>
    <property type="match status" value="1"/>
</dbReference>
<keyword evidence="5" id="KW-1185">Reference proteome</keyword>
<dbReference type="GO" id="GO:0000160">
    <property type="term" value="P:phosphorelay signal transduction system"/>
    <property type="evidence" value="ECO:0007669"/>
    <property type="project" value="InterPro"/>
</dbReference>
<feature type="modified residue" description="4-aspartylphosphate" evidence="1">
    <location>
        <position position="149"/>
    </location>
</feature>
<dbReference type="Pfam" id="PF01381">
    <property type="entry name" value="HTH_3"/>
    <property type="match status" value="1"/>
</dbReference>
<protein>
    <recommendedName>
        <fullName evidence="6">Response regulator</fullName>
    </recommendedName>
</protein>
<evidence type="ECO:0000313" key="4">
    <source>
        <dbReference type="EMBL" id="KIE05476.1"/>
    </source>
</evidence>
<accession>A0A0C1MZH5</accession>
<dbReference type="OrthoDB" id="9793549at2"/>
<dbReference type="InterPro" id="IPR001387">
    <property type="entry name" value="Cro/C1-type_HTH"/>
</dbReference>
<comment type="caution">
    <text evidence="4">The sequence shown here is derived from an EMBL/GenBank/DDBJ whole genome shotgun (WGS) entry which is preliminary data.</text>
</comment>
<dbReference type="SUPFAM" id="SSF52172">
    <property type="entry name" value="CheY-like"/>
    <property type="match status" value="1"/>
</dbReference>
<feature type="domain" description="Response regulatory" evidence="2">
    <location>
        <begin position="89"/>
        <end position="216"/>
    </location>
</feature>
<evidence type="ECO:0000259" key="2">
    <source>
        <dbReference type="PROSITE" id="PS50110"/>
    </source>
</evidence>
<dbReference type="RefSeq" id="WP_052646370.1">
    <property type="nucleotide sequence ID" value="NZ_JSWE01000092.1"/>
</dbReference>
<name>A0A0C1MZH5_9RICK</name>
<evidence type="ECO:0008006" key="6">
    <source>
        <dbReference type="Google" id="ProtNLM"/>
    </source>
</evidence>
<dbReference type="InterPro" id="IPR001789">
    <property type="entry name" value="Sig_transdc_resp-reg_receiver"/>
</dbReference>
<gene>
    <name evidence="4" type="ORF">NF27_DP00200</name>
</gene>
<dbReference type="STRING" id="86105.NF27_DP00200"/>
<evidence type="ECO:0000256" key="1">
    <source>
        <dbReference type="PROSITE-ProRule" id="PRU00169"/>
    </source>
</evidence>
<feature type="domain" description="HTH cro/C1-type" evidence="3">
    <location>
        <begin position="16"/>
        <end position="70"/>
    </location>
</feature>
<dbReference type="GO" id="GO:0003677">
    <property type="term" value="F:DNA binding"/>
    <property type="evidence" value="ECO:0007669"/>
    <property type="project" value="InterPro"/>
</dbReference>
<dbReference type="AlphaFoldDB" id="A0A0C1MZH5"/>
<dbReference type="SMART" id="SM00530">
    <property type="entry name" value="HTH_XRE"/>
    <property type="match status" value="1"/>
</dbReference>
<dbReference type="PROSITE" id="PS50943">
    <property type="entry name" value="HTH_CROC1"/>
    <property type="match status" value="1"/>
</dbReference>
<dbReference type="PANTHER" id="PTHR44520">
    <property type="entry name" value="RESPONSE REGULATOR RCP1-RELATED"/>
    <property type="match status" value="1"/>
</dbReference>
<keyword evidence="1" id="KW-0597">Phosphoprotein</keyword>
<dbReference type="CDD" id="cd17557">
    <property type="entry name" value="REC_Rcp-like"/>
    <property type="match status" value="1"/>
</dbReference>
<dbReference type="PANTHER" id="PTHR44520:SF2">
    <property type="entry name" value="RESPONSE REGULATOR RCP1"/>
    <property type="match status" value="1"/>
</dbReference>
<dbReference type="InterPro" id="IPR011006">
    <property type="entry name" value="CheY-like_superfamily"/>
</dbReference>
<dbReference type="Gene3D" id="1.10.260.40">
    <property type="entry name" value="lambda repressor-like DNA-binding domains"/>
    <property type="match status" value="1"/>
</dbReference>
<dbReference type="EMBL" id="JSWE01000092">
    <property type="protein sequence ID" value="KIE05476.1"/>
    <property type="molecule type" value="Genomic_DNA"/>
</dbReference>
<dbReference type="SUPFAM" id="SSF47413">
    <property type="entry name" value="lambda repressor-like DNA-binding domains"/>
    <property type="match status" value="1"/>
</dbReference>
<dbReference type="InterPro" id="IPR052893">
    <property type="entry name" value="TCS_response_regulator"/>
</dbReference>
<evidence type="ECO:0000259" key="3">
    <source>
        <dbReference type="PROSITE" id="PS50943"/>
    </source>
</evidence>
<evidence type="ECO:0000313" key="5">
    <source>
        <dbReference type="Proteomes" id="UP000031258"/>
    </source>
</evidence>
<dbReference type="SMART" id="SM00448">
    <property type="entry name" value="REC"/>
    <property type="match status" value="1"/>
</dbReference>
<reference evidence="4 5" key="1">
    <citation type="submission" date="2014-11" db="EMBL/GenBank/DDBJ databases">
        <title>A Rickettsiales Symbiont of Amoebae With Ancient Features.</title>
        <authorList>
            <person name="Schulz F."/>
            <person name="Martijn J."/>
            <person name="Wascher F."/>
            <person name="Kostanjsek R."/>
            <person name="Ettema T.J."/>
            <person name="Horn M."/>
        </authorList>
    </citation>
    <scope>NUCLEOTIDE SEQUENCE [LARGE SCALE GENOMIC DNA]</scope>
    <source>
        <strain evidence="4 5">UWC36</strain>
    </source>
</reference>